<organism evidence="8">
    <name type="scientific">Strongyloides ratti</name>
    <name type="common">Parasitic roundworm</name>
    <dbReference type="NCBI Taxonomy" id="34506"/>
    <lineage>
        <taxon>Eukaryota</taxon>
        <taxon>Metazoa</taxon>
        <taxon>Ecdysozoa</taxon>
        <taxon>Nematoda</taxon>
        <taxon>Chromadorea</taxon>
        <taxon>Rhabditida</taxon>
        <taxon>Tylenchina</taxon>
        <taxon>Panagrolaimomorpha</taxon>
        <taxon>Strongyloidoidea</taxon>
        <taxon>Strongyloididae</taxon>
        <taxon>Strongyloides</taxon>
    </lineage>
</organism>
<dbReference type="GeneID" id="36382106"/>
<dbReference type="InterPro" id="IPR043145">
    <property type="entry name" value="Znf_ZZ_sf"/>
</dbReference>
<dbReference type="CDD" id="cd00167">
    <property type="entry name" value="SANT"/>
    <property type="match status" value="1"/>
</dbReference>
<dbReference type="InterPro" id="IPR000433">
    <property type="entry name" value="Znf_ZZ"/>
</dbReference>
<keyword evidence="8" id="KW-0371">Homeobox</keyword>
<dbReference type="GO" id="GO:0003713">
    <property type="term" value="F:transcription coactivator activity"/>
    <property type="evidence" value="ECO:0007669"/>
    <property type="project" value="TreeGrafter"/>
</dbReference>
<feature type="region of interest" description="Disordered" evidence="5">
    <location>
        <begin position="268"/>
        <end position="329"/>
    </location>
</feature>
<dbReference type="SUPFAM" id="SSF57850">
    <property type="entry name" value="RING/U-box"/>
    <property type="match status" value="1"/>
</dbReference>
<dbReference type="RefSeq" id="XP_024508934.1">
    <property type="nucleotide sequence ID" value="XM_024643245.1"/>
</dbReference>
<sequence>MDHNEDIVRKTLTYKDRRNDNDAVICFFCVEPINGDPYIKCKECTKKDVNICVTCFQLGSENKEHKRGHNYCIIDDSGPVVFRCFRNDEDDDLWTWEEDKIVLEQAKKYRAGNWDGMPDYFHRTPLEAKNRFFTLFCKSSIGGLIEGEFECIKFNDETGEIDFSKYLSGRIKQTMRDREIEAELMEKEGDEENEKEIDIRLKKKELSEKCNGLANLLKEKMATRKENSKIVDEMASILEPYCEKIDLREYFMKDMDDYDEEKDVDFQYDEDEDEDEDDEEECEYTDEEGSDNEFSDTNQMDDIDEKSDGRKDSVDTGESDSNEQPVAKRRRVSGDVKIILFENRQKNVKAKGIRNISNNDDNMEIDGEIEHKDEIKTPSRSSPRINSGSFNNSLTSFSLQNEQIENKFKEEISSLSSCTSSDSKDVRRSQRLNRIPVPAKTAARCYLSSRPFFHLKNTTDVDPALTLHIKPEDAAVLKYHPYRDDYDMRYINELEKRSYKYFSVVGDMTGSYESFAASDINFYRCLRAWRRRIEVHSIIREHDLINKFIQKQTDEKVGRRKYIRNHKETIRGIFDEEKYEEYLHEFLSFCFQILSGPQFNNLCRLLARTEHIMDEIKALEPLHESGITELPHTAEEGDEEVPKKIRRKKKKRIVYQKSPNKARQWTFLQRMAKPLAGE</sequence>
<evidence type="ECO:0000259" key="7">
    <source>
        <dbReference type="PROSITE" id="PS51294"/>
    </source>
</evidence>
<evidence type="ECO:0000313" key="9">
    <source>
        <dbReference type="Proteomes" id="UP000035682"/>
    </source>
</evidence>
<dbReference type="GO" id="GO:0005634">
    <property type="term" value="C:nucleus"/>
    <property type="evidence" value="ECO:0007669"/>
    <property type="project" value="UniProtKB-SubCell"/>
</dbReference>
<gene>
    <name evidence="8 10 11" type="ORF">SRAE_2000438200</name>
</gene>
<dbReference type="InterPro" id="IPR001005">
    <property type="entry name" value="SANT/Myb"/>
</dbReference>
<protein>
    <submittedName>
        <fullName evidence="8 10">Homeodomain-like and Myb domain-containing protein</fullName>
    </submittedName>
</protein>
<evidence type="ECO:0000259" key="6">
    <source>
        <dbReference type="PROSITE" id="PS50090"/>
    </source>
</evidence>
<evidence type="ECO:0000256" key="5">
    <source>
        <dbReference type="SAM" id="MobiDB-lite"/>
    </source>
</evidence>
<feature type="region of interest" description="Disordered" evidence="5">
    <location>
        <begin position="369"/>
        <end position="392"/>
    </location>
</feature>
<dbReference type="InterPro" id="IPR009057">
    <property type="entry name" value="Homeodomain-like_sf"/>
</dbReference>
<feature type="compositionally biased region" description="Polar residues" evidence="5">
    <location>
        <begin position="378"/>
        <end position="392"/>
    </location>
</feature>
<dbReference type="GO" id="GO:0008270">
    <property type="term" value="F:zinc ion binding"/>
    <property type="evidence" value="ECO:0007669"/>
    <property type="project" value="UniProtKB-KW"/>
</dbReference>
<dbReference type="SUPFAM" id="SSF46689">
    <property type="entry name" value="Homeodomain-like"/>
    <property type="match status" value="1"/>
</dbReference>
<evidence type="ECO:0000256" key="4">
    <source>
        <dbReference type="ARBA" id="ARBA00022833"/>
    </source>
</evidence>
<proteinExistence type="predicted"/>
<dbReference type="Pfam" id="PF25299">
    <property type="entry name" value="ZZ_ADA2"/>
    <property type="match status" value="1"/>
</dbReference>
<dbReference type="AlphaFoldDB" id="A0A090MZY3"/>
<reference evidence="8 9" key="1">
    <citation type="submission" date="2014-09" db="EMBL/GenBank/DDBJ databases">
        <authorList>
            <person name="Martin A.A."/>
        </authorList>
    </citation>
    <scope>NUCLEOTIDE SEQUENCE</scope>
    <source>
        <strain evidence="9">ED321</strain>
        <strain evidence="8">ED321 Heterogonic</strain>
    </source>
</reference>
<comment type="subcellular location">
    <subcellularLocation>
        <location evidence="1">Nucleus</location>
    </subcellularLocation>
</comment>
<dbReference type="PANTHER" id="PTHR12374">
    <property type="entry name" value="TRANSCRIPTIONAL ADAPTOR 2 ADA2 -RELATED"/>
    <property type="match status" value="1"/>
</dbReference>
<evidence type="ECO:0000313" key="8">
    <source>
        <dbReference type="EMBL" id="CEF69735.1"/>
    </source>
</evidence>
<accession>A0A090MZY3</accession>
<dbReference type="GO" id="GO:0006357">
    <property type="term" value="P:regulation of transcription by RNA polymerase II"/>
    <property type="evidence" value="ECO:0007669"/>
    <property type="project" value="TreeGrafter"/>
</dbReference>
<feature type="domain" description="HTH myb-type" evidence="7">
    <location>
        <begin position="94"/>
        <end position="140"/>
    </location>
</feature>
<evidence type="ECO:0000256" key="1">
    <source>
        <dbReference type="ARBA" id="ARBA00004123"/>
    </source>
</evidence>
<dbReference type="PANTHER" id="PTHR12374:SF63">
    <property type="entry name" value="TRANSCRIPTIONAL ADAPTER 2-BETA"/>
    <property type="match status" value="1"/>
</dbReference>
<feature type="compositionally biased region" description="Acidic residues" evidence="5">
    <location>
        <begin position="268"/>
        <end position="305"/>
    </location>
</feature>
<feature type="domain" description="Myb-like" evidence="6">
    <location>
        <begin position="86"/>
        <end position="136"/>
    </location>
</feature>
<dbReference type="Proteomes" id="UP000035682">
    <property type="component" value="Unplaced"/>
</dbReference>
<keyword evidence="2" id="KW-0479">Metal-binding</keyword>
<dbReference type="InterPro" id="IPR017930">
    <property type="entry name" value="Myb_dom"/>
</dbReference>
<dbReference type="GO" id="GO:0006338">
    <property type="term" value="P:chromatin remodeling"/>
    <property type="evidence" value="ECO:0007669"/>
    <property type="project" value="TreeGrafter"/>
</dbReference>
<dbReference type="GO" id="GO:0003682">
    <property type="term" value="F:chromatin binding"/>
    <property type="evidence" value="ECO:0007669"/>
    <property type="project" value="TreeGrafter"/>
</dbReference>
<dbReference type="PROSITE" id="PS50090">
    <property type="entry name" value="MYB_LIKE"/>
    <property type="match status" value="1"/>
</dbReference>
<keyword evidence="8" id="KW-0238">DNA-binding</keyword>
<dbReference type="Gene3D" id="3.30.60.90">
    <property type="match status" value="1"/>
</dbReference>
<dbReference type="GO" id="GO:0003677">
    <property type="term" value="F:DNA binding"/>
    <property type="evidence" value="ECO:0007669"/>
    <property type="project" value="UniProtKB-KW"/>
</dbReference>
<dbReference type="PROSITE" id="PS51294">
    <property type="entry name" value="HTH_MYB"/>
    <property type="match status" value="1"/>
</dbReference>
<dbReference type="CTD" id="36382106"/>
<evidence type="ECO:0000256" key="2">
    <source>
        <dbReference type="ARBA" id="ARBA00022723"/>
    </source>
</evidence>
<evidence type="ECO:0000256" key="3">
    <source>
        <dbReference type="ARBA" id="ARBA00022771"/>
    </source>
</evidence>
<keyword evidence="4" id="KW-0862">Zinc</keyword>
<dbReference type="OrthoDB" id="270417at2759"/>
<evidence type="ECO:0000313" key="11">
    <source>
        <dbReference type="WormBase" id="SRAE_2000438200"/>
    </source>
</evidence>
<dbReference type="GO" id="GO:0070461">
    <property type="term" value="C:SAGA-type complex"/>
    <property type="evidence" value="ECO:0007669"/>
    <property type="project" value="TreeGrafter"/>
</dbReference>
<reference evidence="10" key="2">
    <citation type="submission" date="2020-12" db="UniProtKB">
        <authorList>
            <consortium name="WormBaseParasite"/>
        </authorList>
    </citation>
    <scope>IDENTIFICATION</scope>
</reference>
<dbReference type="WBParaSite" id="SRAE_2000438200.1">
    <property type="protein sequence ID" value="SRAE_2000438200.1"/>
    <property type="gene ID" value="WBGene00264613"/>
</dbReference>
<name>A0A090MZY3_STRRB</name>
<dbReference type="WormBase" id="SRAE_2000438200">
    <property type="protein sequence ID" value="SRP07525"/>
    <property type="gene ID" value="WBGene00264613"/>
</dbReference>
<evidence type="ECO:0000313" key="10">
    <source>
        <dbReference type="WBParaSite" id="SRAE_2000438200.1"/>
    </source>
</evidence>
<keyword evidence="9" id="KW-1185">Reference proteome</keyword>
<dbReference type="EMBL" id="LN609529">
    <property type="protein sequence ID" value="CEF69735.1"/>
    <property type="molecule type" value="Genomic_DNA"/>
</dbReference>
<keyword evidence="3" id="KW-0863">Zinc-finger</keyword>
<dbReference type="STRING" id="34506.A0A090MZY3"/>